<keyword evidence="15" id="KW-0812">Transmembrane</keyword>
<dbReference type="InterPro" id="IPR001128">
    <property type="entry name" value="Cyt_P450"/>
</dbReference>
<keyword evidence="9 14" id="KW-0560">Oxidoreductase</keyword>
<evidence type="ECO:0000256" key="3">
    <source>
        <dbReference type="ARBA" id="ARBA00004406"/>
    </source>
</evidence>
<dbReference type="GO" id="GO:0005789">
    <property type="term" value="C:endoplasmic reticulum membrane"/>
    <property type="evidence" value="ECO:0007669"/>
    <property type="project" value="UniProtKB-SubCell"/>
</dbReference>
<comment type="similarity">
    <text evidence="4 14">Belongs to the cytochrome P450 family.</text>
</comment>
<evidence type="ECO:0000256" key="9">
    <source>
        <dbReference type="ARBA" id="ARBA00023002"/>
    </source>
</evidence>
<dbReference type="Proteomes" id="UP001461498">
    <property type="component" value="Unassembled WGS sequence"/>
</dbReference>
<keyword evidence="11 14" id="KW-0503">Monooxygenase</keyword>
<dbReference type="InterPro" id="IPR002401">
    <property type="entry name" value="Cyt_P450_E_grp-I"/>
</dbReference>
<dbReference type="EMBL" id="JAPXFL010000009">
    <property type="protein sequence ID" value="KAK9501863.1"/>
    <property type="molecule type" value="Genomic_DNA"/>
</dbReference>
<keyword evidence="5 13" id="KW-0349">Heme</keyword>
<evidence type="ECO:0000256" key="6">
    <source>
        <dbReference type="ARBA" id="ARBA00022723"/>
    </source>
</evidence>
<evidence type="ECO:0000256" key="2">
    <source>
        <dbReference type="ARBA" id="ARBA00004174"/>
    </source>
</evidence>
<evidence type="ECO:0000256" key="8">
    <source>
        <dbReference type="ARBA" id="ARBA00022848"/>
    </source>
</evidence>
<protein>
    <recommendedName>
        <fullName evidence="18">Cytochrome</fullName>
    </recommendedName>
</protein>
<evidence type="ECO:0000256" key="11">
    <source>
        <dbReference type="ARBA" id="ARBA00023033"/>
    </source>
</evidence>
<accession>A0AAW1CVT0</accession>
<dbReference type="PRINTS" id="PR00385">
    <property type="entry name" value="P450"/>
</dbReference>
<name>A0AAW1CVT0_9HEMI</name>
<dbReference type="PANTHER" id="PTHR24292">
    <property type="entry name" value="CYTOCHROME P450"/>
    <property type="match status" value="1"/>
</dbReference>
<keyword evidence="8" id="KW-0492">Microsome</keyword>
<keyword evidence="15" id="KW-1133">Transmembrane helix</keyword>
<comment type="subcellular location">
    <subcellularLocation>
        <location evidence="3">Endoplasmic reticulum membrane</location>
        <topology evidence="3">Peripheral membrane protein</topology>
    </subcellularLocation>
    <subcellularLocation>
        <location evidence="2">Microsome membrane</location>
        <topology evidence="2">Peripheral membrane protein</topology>
    </subcellularLocation>
</comment>
<evidence type="ECO:0008006" key="18">
    <source>
        <dbReference type="Google" id="ProtNLM"/>
    </source>
</evidence>
<evidence type="ECO:0000256" key="12">
    <source>
        <dbReference type="ARBA" id="ARBA00023136"/>
    </source>
</evidence>
<keyword evidence="6 13" id="KW-0479">Metal-binding</keyword>
<dbReference type="AlphaFoldDB" id="A0AAW1CVT0"/>
<dbReference type="InterPro" id="IPR050476">
    <property type="entry name" value="Insect_CytP450_Detox"/>
</dbReference>
<dbReference type="InterPro" id="IPR017972">
    <property type="entry name" value="Cyt_P450_CS"/>
</dbReference>
<gene>
    <name evidence="16" type="ORF">O3M35_012513</name>
</gene>
<evidence type="ECO:0000256" key="10">
    <source>
        <dbReference type="ARBA" id="ARBA00023004"/>
    </source>
</evidence>
<feature type="binding site" description="axial binding residue" evidence="13">
    <location>
        <position position="468"/>
    </location>
    <ligand>
        <name>heme</name>
        <dbReference type="ChEBI" id="CHEBI:30413"/>
    </ligand>
    <ligandPart>
        <name>Fe</name>
        <dbReference type="ChEBI" id="CHEBI:18248"/>
    </ligandPart>
</feature>
<evidence type="ECO:0000256" key="15">
    <source>
        <dbReference type="SAM" id="Phobius"/>
    </source>
</evidence>
<evidence type="ECO:0000256" key="13">
    <source>
        <dbReference type="PIRSR" id="PIRSR602401-1"/>
    </source>
</evidence>
<proteinExistence type="inferred from homology"/>
<dbReference type="GO" id="GO:0004497">
    <property type="term" value="F:monooxygenase activity"/>
    <property type="evidence" value="ECO:0007669"/>
    <property type="project" value="UniProtKB-KW"/>
</dbReference>
<dbReference type="FunFam" id="1.10.630.10:FF:000042">
    <property type="entry name" value="Cytochrome P450"/>
    <property type="match status" value="1"/>
</dbReference>
<sequence length="524" mass="60194">MISGITMGPISVALLSILISLLAYLLIKAYRINQYWAERGIPHVKPVLFFGNSLRQLLMKLNIGELHEEICKKFPNESVIGFYDFMKPSLIIKDIDLVEKVMIKDFMHFTDHGIEVDEETNPLDFGLFAMTGSKWRALRIKLSPIFTSGKLKYMYGAMNDCGNGLISLIEKEIEEGRTDIEIKEVVGRFSMDVIGSCAFGIDAGNLAEADSEFRRMGKKQFQMDFIQFIKFALVTNFPNLFKRLGISFNKPDVTKYFCDLIKQTLEHRKNNKIHRNDFIQLMLQLQEKGYVEIQTKDASDDYLEIDTSNYKTQTFEISDDIILGQAFVFLTSGFEGAAIVTTYCLYELAKHPKIMAKVRDEIKQHAKDEESLTYDAVRDMTYLEQCVKETLRKYPPSPMLFRICTKEYALPNGFIIPKGQSIIIPVKTIHYNQEIYPEPNEFQPERFDPDRVIPSCAFIPFGNGPRMCIAMRFAMIQLKYGVAKLLQRYEFKVSPKTVEPLIIDPANFVTTPKQKVYLNAIKVT</sequence>
<evidence type="ECO:0000256" key="14">
    <source>
        <dbReference type="RuleBase" id="RU000461"/>
    </source>
</evidence>
<dbReference type="GO" id="GO:0005506">
    <property type="term" value="F:iron ion binding"/>
    <property type="evidence" value="ECO:0007669"/>
    <property type="project" value="InterPro"/>
</dbReference>
<dbReference type="InterPro" id="IPR036396">
    <property type="entry name" value="Cyt_P450_sf"/>
</dbReference>
<comment type="cofactor">
    <cofactor evidence="1 13">
        <name>heme</name>
        <dbReference type="ChEBI" id="CHEBI:30413"/>
    </cofactor>
</comment>
<dbReference type="Pfam" id="PF00067">
    <property type="entry name" value="p450"/>
    <property type="match status" value="1"/>
</dbReference>
<evidence type="ECO:0000256" key="7">
    <source>
        <dbReference type="ARBA" id="ARBA00022824"/>
    </source>
</evidence>
<evidence type="ECO:0000313" key="16">
    <source>
        <dbReference type="EMBL" id="KAK9501863.1"/>
    </source>
</evidence>
<dbReference type="PROSITE" id="PS00086">
    <property type="entry name" value="CYTOCHROME_P450"/>
    <property type="match status" value="1"/>
</dbReference>
<keyword evidence="10 13" id="KW-0408">Iron</keyword>
<comment type="caution">
    <text evidence="16">The sequence shown here is derived from an EMBL/GenBank/DDBJ whole genome shotgun (WGS) entry which is preliminary data.</text>
</comment>
<dbReference type="PANTHER" id="PTHR24292:SF54">
    <property type="entry name" value="CYP9F3-RELATED"/>
    <property type="match status" value="1"/>
</dbReference>
<keyword evidence="17" id="KW-1185">Reference proteome</keyword>
<evidence type="ECO:0000256" key="1">
    <source>
        <dbReference type="ARBA" id="ARBA00001971"/>
    </source>
</evidence>
<organism evidence="16 17">
    <name type="scientific">Rhynocoris fuscipes</name>
    <dbReference type="NCBI Taxonomy" id="488301"/>
    <lineage>
        <taxon>Eukaryota</taxon>
        <taxon>Metazoa</taxon>
        <taxon>Ecdysozoa</taxon>
        <taxon>Arthropoda</taxon>
        <taxon>Hexapoda</taxon>
        <taxon>Insecta</taxon>
        <taxon>Pterygota</taxon>
        <taxon>Neoptera</taxon>
        <taxon>Paraneoptera</taxon>
        <taxon>Hemiptera</taxon>
        <taxon>Heteroptera</taxon>
        <taxon>Panheteroptera</taxon>
        <taxon>Cimicomorpha</taxon>
        <taxon>Reduviidae</taxon>
        <taxon>Harpactorinae</taxon>
        <taxon>Harpactorini</taxon>
        <taxon>Rhynocoris</taxon>
    </lineage>
</organism>
<feature type="transmembrane region" description="Helical" evidence="15">
    <location>
        <begin position="6"/>
        <end position="27"/>
    </location>
</feature>
<evidence type="ECO:0000256" key="5">
    <source>
        <dbReference type="ARBA" id="ARBA00022617"/>
    </source>
</evidence>
<dbReference type="PRINTS" id="PR00463">
    <property type="entry name" value="EP450I"/>
</dbReference>
<dbReference type="SUPFAM" id="SSF48264">
    <property type="entry name" value="Cytochrome P450"/>
    <property type="match status" value="1"/>
</dbReference>
<dbReference type="GO" id="GO:0020037">
    <property type="term" value="F:heme binding"/>
    <property type="evidence" value="ECO:0007669"/>
    <property type="project" value="InterPro"/>
</dbReference>
<dbReference type="Gene3D" id="1.10.630.10">
    <property type="entry name" value="Cytochrome P450"/>
    <property type="match status" value="1"/>
</dbReference>
<dbReference type="GO" id="GO:0016705">
    <property type="term" value="F:oxidoreductase activity, acting on paired donors, with incorporation or reduction of molecular oxygen"/>
    <property type="evidence" value="ECO:0007669"/>
    <property type="project" value="InterPro"/>
</dbReference>
<evidence type="ECO:0000256" key="4">
    <source>
        <dbReference type="ARBA" id="ARBA00010617"/>
    </source>
</evidence>
<evidence type="ECO:0000313" key="17">
    <source>
        <dbReference type="Proteomes" id="UP001461498"/>
    </source>
</evidence>
<keyword evidence="7" id="KW-0256">Endoplasmic reticulum</keyword>
<reference evidence="16 17" key="1">
    <citation type="submission" date="2022-12" db="EMBL/GenBank/DDBJ databases">
        <title>Chromosome-level genome assembly of true bugs.</title>
        <authorList>
            <person name="Ma L."/>
            <person name="Li H."/>
        </authorList>
    </citation>
    <scope>NUCLEOTIDE SEQUENCE [LARGE SCALE GENOMIC DNA]</scope>
    <source>
        <strain evidence="16">Lab_2022b</strain>
    </source>
</reference>
<keyword evidence="12 15" id="KW-0472">Membrane</keyword>
<dbReference type="CDD" id="cd11056">
    <property type="entry name" value="CYP6-like"/>
    <property type="match status" value="1"/>
</dbReference>